<dbReference type="InterPro" id="IPR011251">
    <property type="entry name" value="Luciferase-like_dom"/>
</dbReference>
<dbReference type="SUPFAM" id="SSF51679">
    <property type="entry name" value="Bacterial luciferase-like"/>
    <property type="match status" value="1"/>
</dbReference>
<dbReference type="Gene3D" id="3.20.20.30">
    <property type="entry name" value="Luciferase-like domain"/>
    <property type="match status" value="1"/>
</dbReference>
<feature type="domain" description="Luciferase-like" evidence="7">
    <location>
        <begin position="30"/>
        <end position="384"/>
    </location>
</feature>
<dbReference type="Pfam" id="PF00296">
    <property type="entry name" value="Bac_luciferase"/>
    <property type="match status" value="1"/>
</dbReference>
<evidence type="ECO:0000256" key="1">
    <source>
        <dbReference type="ARBA" id="ARBA00022630"/>
    </source>
</evidence>
<dbReference type="InterPro" id="IPR036661">
    <property type="entry name" value="Luciferase-like_sf"/>
</dbReference>
<keyword evidence="8" id="KW-0614">Plasmid</keyword>
<dbReference type="Proteomes" id="UP000509579">
    <property type="component" value="Plasmid unnamed1"/>
</dbReference>
<dbReference type="GO" id="GO:0004497">
    <property type="term" value="F:monooxygenase activity"/>
    <property type="evidence" value="ECO:0007669"/>
    <property type="project" value="UniProtKB-KW"/>
</dbReference>
<accession>A0A6N1X899</accession>
<dbReference type="PANTHER" id="PTHR30011">
    <property type="entry name" value="ALKANESULFONATE MONOOXYGENASE-RELATED"/>
    <property type="match status" value="1"/>
</dbReference>
<feature type="binding site" evidence="6">
    <location>
        <position position="221"/>
    </location>
    <ligand>
        <name>FMN</name>
        <dbReference type="ChEBI" id="CHEBI:58210"/>
    </ligand>
</feature>
<keyword evidence="9" id="KW-1185">Reference proteome</keyword>
<feature type="binding site" evidence="6">
    <location>
        <position position="147"/>
    </location>
    <ligand>
        <name>FMN</name>
        <dbReference type="ChEBI" id="CHEBI:58210"/>
    </ligand>
</feature>
<evidence type="ECO:0000313" key="9">
    <source>
        <dbReference type="Proteomes" id="UP000509579"/>
    </source>
</evidence>
<evidence type="ECO:0000259" key="7">
    <source>
        <dbReference type="Pfam" id="PF00296"/>
    </source>
</evidence>
<protein>
    <submittedName>
        <fullName evidence="8">NtaA/DmoA family FMN-dependent monooxygenase</fullName>
        <ecNumber evidence="8">1.14.-.-</ecNumber>
    </submittedName>
</protein>
<gene>
    <name evidence="8" type="ORF">HUK68_22040</name>
</gene>
<keyword evidence="3 8" id="KW-0560">Oxidoreductase</keyword>
<feature type="binding site" evidence="6">
    <location>
        <position position="151"/>
    </location>
    <ligand>
        <name>FMN</name>
        <dbReference type="ChEBI" id="CHEBI:58210"/>
    </ligand>
</feature>
<dbReference type="AlphaFoldDB" id="A0A6N1X899"/>
<evidence type="ECO:0000256" key="4">
    <source>
        <dbReference type="ARBA" id="ARBA00023033"/>
    </source>
</evidence>
<evidence type="ECO:0000256" key="5">
    <source>
        <dbReference type="ARBA" id="ARBA00033748"/>
    </source>
</evidence>
<dbReference type="GO" id="GO:0016705">
    <property type="term" value="F:oxidoreductase activity, acting on paired donors, with incorporation or reduction of molecular oxygen"/>
    <property type="evidence" value="ECO:0007669"/>
    <property type="project" value="InterPro"/>
</dbReference>
<sequence>MTGKTRRDFLKLGYFHFTDGFHSAGWRLPQAVSHASIFEAHRQAAAMAQAAGFDALFLGDSLDTSLGESGSRLRRLDPVATLSAIAATTPGIGLVATMSTTYSAPYIVARQIGSLDQLSNGRAGWNVVTSYSAGVAENFNHHQLPPHEQRYALAEEFVDVVRGLWDSFDDDAFVRDKAGGRFVDPQRVHALHHQGRHYQVRGPIPVPRSPQGQAVLVQAGSSIPGTQLGARVGELIFTRQSTLAAAVAFRRSFHAALPDFGRTPREVIVMPGVIPVLGATEAEARALVRQMDQGVDLEHGRFVLGNQLGLELSHLRFEDELPELQPAANGQRSVLGILAGLRARGPLTVAAAARYFGGMRGHIELVGTPEQVAQGLIDLYEAGAGDGFNIIPPFMPGGLADFAEQVVPLLRRRGYLPQGYAGETLRENLGLAVPKSRFSR</sequence>
<dbReference type="EMBL" id="CP054841">
    <property type="protein sequence ID" value="QKV55591.1"/>
    <property type="molecule type" value="Genomic_DNA"/>
</dbReference>
<dbReference type="InterPro" id="IPR016215">
    <property type="entry name" value="NTA_MOA"/>
</dbReference>
<keyword evidence="2 6" id="KW-0288">FMN</keyword>
<geneLocation type="plasmid" evidence="8 9">
    <name>unnamed1</name>
</geneLocation>
<dbReference type="EC" id="1.14.-.-" evidence="8"/>
<evidence type="ECO:0000256" key="6">
    <source>
        <dbReference type="PIRSR" id="PIRSR000337-1"/>
    </source>
</evidence>
<dbReference type="InterPro" id="IPR051260">
    <property type="entry name" value="Diverse_substr_monoxygenases"/>
</dbReference>
<dbReference type="NCBIfam" id="TIGR03860">
    <property type="entry name" value="FMN_nitrolo"/>
    <property type="match status" value="1"/>
</dbReference>
<evidence type="ECO:0000313" key="8">
    <source>
        <dbReference type="EMBL" id="QKV55591.1"/>
    </source>
</evidence>
<feature type="binding site" evidence="6">
    <location>
        <position position="60"/>
    </location>
    <ligand>
        <name>FMN</name>
        <dbReference type="ChEBI" id="CHEBI:58210"/>
    </ligand>
</feature>
<dbReference type="CDD" id="cd01095">
    <property type="entry name" value="Nitrilotriacetate_monoxgenase"/>
    <property type="match status" value="1"/>
</dbReference>
<reference evidence="8 9" key="1">
    <citation type="submission" date="2020-06" db="EMBL/GenBank/DDBJ databases">
        <title>Acidovorax antarctica sp. nov., isolated from Corinth ice sheet soil, Antarctic Fields Peninsula.</title>
        <authorList>
            <person name="Xu Q."/>
            <person name="Peng F."/>
        </authorList>
    </citation>
    <scope>NUCLEOTIDE SEQUENCE [LARGE SCALE GENOMIC DNA]</scope>
    <source>
        <strain evidence="8 9">16-35-5</strain>
        <plasmid evidence="8 9">unnamed1</plasmid>
    </source>
</reference>
<feature type="binding site" evidence="6">
    <location>
        <position position="222"/>
    </location>
    <ligand>
        <name>FMN</name>
        <dbReference type="ChEBI" id="CHEBI:58210"/>
    </ligand>
</feature>
<evidence type="ECO:0000256" key="3">
    <source>
        <dbReference type="ARBA" id="ARBA00023002"/>
    </source>
</evidence>
<dbReference type="RefSeq" id="WP_175506377.1">
    <property type="nucleotide sequence ID" value="NZ_CP054841.1"/>
</dbReference>
<name>A0A6N1X899_9BURK</name>
<evidence type="ECO:0000256" key="2">
    <source>
        <dbReference type="ARBA" id="ARBA00022643"/>
    </source>
</evidence>
<dbReference type="PANTHER" id="PTHR30011:SF16">
    <property type="entry name" value="C2H2 FINGER DOMAIN TRANSCRIPTION FACTOR (EUROFUNG)-RELATED"/>
    <property type="match status" value="1"/>
</dbReference>
<organism evidence="8 9">
    <name type="scientific">Comamonas antarctica</name>
    <dbReference type="NCBI Taxonomy" id="2743470"/>
    <lineage>
        <taxon>Bacteria</taxon>
        <taxon>Pseudomonadati</taxon>
        <taxon>Pseudomonadota</taxon>
        <taxon>Betaproteobacteria</taxon>
        <taxon>Burkholderiales</taxon>
        <taxon>Comamonadaceae</taxon>
        <taxon>Comamonas</taxon>
    </lineage>
</organism>
<comment type="similarity">
    <text evidence="5">Belongs to the NtaA/SnaA/DszA monooxygenase family.</text>
</comment>
<keyword evidence="1 6" id="KW-0285">Flavoprotein</keyword>
<proteinExistence type="inferred from homology"/>
<feature type="binding site" evidence="6">
    <location>
        <position position="97"/>
    </location>
    <ligand>
        <name>FMN</name>
        <dbReference type="ChEBI" id="CHEBI:58210"/>
    </ligand>
</feature>
<keyword evidence="4 8" id="KW-0503">Monooxygenase</keyword>
<dbReference type="PIRSF" id="PIRSF000337">
    <property type="entry name" value="NTA_MOA"/>
    <property type="match status" value="1"/>
</dbReference>
<dbReference type="KEGG" id="aant:HUK68_22040"/>